<accession>A0A7G3KII4</accession>
<dbReference type="InterPro" id="IPR043502">
    <property type="entry name" value="DNA/RNA_pol_sf"/>
</dbReference>
<dbReference type="SUPFAM" id="SSF56672">
    <property type="entry name" value="DNA/RNA polymerases"/>
    <property type="match status" value="1"/>
</dbReference>
<evidence type="ECO:0000313" key="4">
    <source>
        <dbReference type="EMBL" id="QED42941.1"/>
    </source>
</evidence>
<dbReference type="EMBL" id="MK231090">
    <property type="protein sequence ID" value="QED42941.1"/>
    <property type="molecule type" value="Genomic_RNA"/>
</dbReference>
<reference evidence="4" key="1">
    <citation type="submission" date="2018-11" db="EMBL/GenBank/DDBJ databases">
        <authorList>
            <person name="Jo Y."/>
            <person name="Cho W.K."/>
        </authorList>
    </citation>
    <scope>NUCLEOTIDE SEQUENCE</scope>
    <source>
        <strain evidence="4">Won</strain>
    </source>
</reference>
<keyword evidence="2" id="KW-0808">Transferase</keyword>
<evidence type="ECO:0000256" key="3">
    <source>
        <dbReference type="ARBA" id="ARBA00022695"/>
    </source>
</evidence>
<name>A0A7G3KII4_9VIRU</name>
<keyword evidence="3" id="KW-0548">Nucleotidyltransferase</keyword>
<proteinExistence type="predicted"/>
<protein>
    <submittedName>
        <fullName evidence="4">RdRp</fullName>
    </submittedName>
</protein>
<sequence>MRGYCLNGWCPYTTRPNYYTKFTQVTFFRFGWTTYMSFLYRKIRSCRSRASNVNGSPTLISSMIPEAKPLTSNPIVTLSYPDSGTWDEYWNFPPPRITRPIRFVSGGLIKPVIQEKALVLFCPFQRAFQNLSLLTRKQPRDDEKIRDRVFFSDGNKIYVKNRSFFFVLDVFFPVKKRFYIDSDSFYYYVIFHSEKEKELKLKYGENVEVTPLGVNFRSVSEDCDDVYKEELLINKLLGMLPLEEDTSVKKKKRKERPPTKAKVMEILEEIPQAKRFTIFPEDLQKAFDLVKRFSDHKEEDFTVPRYFRKCMSNLPLKAAGSVLLKVFTNYNFYFNTYHINGSCGLITRRNFFIFDNNINIKKRHTTPFEDFLNQMGEEVKKYKKKNFKTKKRKKIEKEKIFKKYVEELGILSPYHLSCDELTSVLFSHYMAKKNIFLAQDDPDLLIAKHKELMERSPIIDQNFLGFLRETVRRLFSSFEFKLNKDLVLPNKSYNSFDKTLLAHDEMIGSLSREEYNNYLETGETTPYIDKLSREFFNAPHSHLLKIVRDKGKSRAITTNHPMTVFMKPVQDAVSKFLQTNRVFFYTRNQVKKNARLISSSPDDYILSGDYENSTDYIPSQFTQVIWHEICKKIPKHLAKIVKHSLKSEKIYYPTKSGGWEGLSIRCGQLMGSLTSFPALCILNYTFNKYIGINKLLINGDDVLALCSEKKKDLWVNSEVAGMKVNVSKSHFNPVYGTFNSQLLCRHIEKKYLDRPLYHIPHVQISKLRNGSLLDYLQKPTNIHERFFFPMMRRYSKFHPVQDLLYGGFYTRKELSKMSRLSVYKPFCRAYTFLKRCGLLYLGSCEEFSLEGHSDDVQEMINYNWTHTKEGREKLIPVGNGVSISVIEYFKYGGQYKNELRKIKNLFGGPKSQESYLCHQSLRSSALGLLLR</sequence>
<evidence type="ECO:0000256" key="1">
    <source>
        <dbReference type="ARBA" id="ARBA00022484"/>
    </source>
</evidence>
<evidence type="ECO:0000256" key="2">
    <source>
        <dbReference type="ARBA" id="ARBA00022679"/>
    </source>
</evidence>
<dbReference type="GO" id="GO:0003968">
    <property type="term" value="F:RNA-directed RNA polymerase activity"/>
    <property type="evidence" value="ECO:0007669"/>
    <property type="project" value="UniProtKB-KW"/>
</dbReference>
<keyword evidence="1" id="KW-0696">RNA-directed RNA polymerase</keyword>
<organism evidence="4">
    <name type="scientific">Gigaspora narnavirus A</name>
    <dbReference type="NCBI Taxonomy" id="2592752"/>
    <lineage>
        <taxon>Viruses</taxon>
        <taxon>Riboviria</taxon>
        <taxon>Orthornavirae</taxon>
        <taxon>Lenarviricota</taxon>
        <taxon>Amabiliviricetes</taxon>
        <taxon>Wolframvirales</taxon>
        <taxon>Narnaviridae</taxon>
    </lineage>
</organism>